<feature type="domain" description="Metalloprotease TldD/E N-terminal" evidence="1">
    <location>
        <begin position="19"/>
        <end position="88"/>
    </location>
</feature>
<dbReference type="PANTHER" id="PTHR43421:SF1">
    <property type="entry name" value="METALLOPROTEASE PMBA"/>
    <property type="match status" value="1"/>
</dbReference>
<dbReference type="Pfam" id="PF01523">
    <property type="entry name" value="PmbA_TldD_1st"/>
    <property type="match status" value="1"/>
</dbReference>
<dbReference type="GO" id="GO:0005829">
    <property type="term" value="C:cytosol"/>
    <property type="evidence" value="ECO:0007669"/>
    <property type="project" value="TreeGrafter"/>
</dbReference>
<gene>
    <name evidence="3" type="ORF">OdinLCB4_007715</name>
</gene>
<dbReference type="GO" id="GO:0008237">
    <property type="term" value="F:metallopeptidase activity"/>
    <property type="evidence" value="ECO:0007669"/>
    <property type="project" value="InterPro"/>
</dbReference>
<feature type="domain" description="Metalloprotease TldD/E C-terminal" evidence="2">
    <location>
        <begin position="223"/>
        <end position="456"/>
    </location>
</feature>
<dbReference type="Pfam" id="PF19289">
    <property type="entry name" value="PmbA_TldD_3rd"/>
    <property type="match status" value="1"/>
</dbReference>
<protein>
    <submittedName>
        <fullName evidence="3">TldD/PmbA family protein</fullName>
    </submittedName>
</protein>
<evidence type="ECO:0000313" key="4">
    <source>
        <dbReference type="Proteomes" id="UP000186851"/>
    </source>
</evidence>
<reference evidence="3" key="1">
    <citation type="journal article" date="2017" name="Nature">
        <title>Asgard archaea illuminate the origin of eukaryotic cellular complexity.</title>
        <authorList>
            <person name="Zaremba-Niedzwiedzka K."/>
            <person name="Caceres E.F."/>
            <person name="Saw J.H."/>
            <person name="Backstrom D."/>
            <person name="Juzokaite L."/>
            <person name="Vancaester E."/>
            <person name="Seitz K.W."/>
            <person name="Anantharaman K."/>
            <person name="Starnawski P."/>
            <person name="Kjeldsen K.U."/>
            <person name="Scott M.B."/>
            <person name="Nunoura T."/>
            <person name="Banfield J.F."/>
            <person name="Schramm A."/>
            <person name="Baker B.J."/>
            <person name="Spang A."/>
            <person name="Ettema T.J.G."/>
        </authorList>
    </citation>
    <scope>NUCLEOTIDE SEQUENCE</scope>
    <source>
        <strain evidence="3">LCB_4</strain>
    </source>
</reference>
<sequence>MLTISNITKILEENQVKEWEVYVQKTVESEVHLRGNQIEAVRDNLENIGYTIRVLKKNSRGVGLGSASNVTITETGFNETVKTALKNAALTHLPIYNFPEPQKYPETKILDGEIMKKPIETLLDKAEQLKSTLTESSKVELTFCKLRAYKVYTNIYNSNNLNVQKKETFFYLELALKTGGGSKIAEYWPDKYYRRVRDFNVQESLEDWIQLTLDSLKAKTPPTGVMDVIFPPEIVAELLPPVIGYHASGQALYKKLSALREKQPVANENITIIDNGLHPYALNTSPFDDEGTPQRKTTIIERGVFENYIFDQLYSLLTGRRSTGNGLKASSTIEEKYNSQISNTVTNLEIKPGDWDVEEIIANVKKGILIRKFAWLNPDPITTSFGSEIRNGYLIVDGEVAGAVKGGQISGQVLDTGLSKTRESLLRDIFALSKQLTLEGNVIAPTIAARKLQVAGGNY</sequence>
<name>A0AAF0IBF4_ODILC</name>
<dbReference type="Gene3D" id="3.30.2290.10">
    <property type="entry name" value="PmbA/TldD superfamily"/>
    <property type="match status" value="1"/>
</dbReference>
<dbReference type="InterPro" id="IPR047657">
    <property type="entry name" value="PmbA"/>
</dbReference>
<dbReference type="PANTHER" id="PTHR43421">
    <property type="entry name" value="METALLOPROTEASE PMBA"/>
    <property type="match status" value="1"/>
</dbReference>
<evidence type="ECO:0000259" key="1">
    <source>
        <dbReference type="Pfam" id="PF01523"/>
    </source>
</evidence>
<organism evidence="3 4">
    <name type="scientific">Odinarchaeota yellowstonii (strain LCB_4)</name>
    <dbReference type="NCBI Taxonomy" id="1841599"/>
    <lineage>
        <taxon>Archaea</taxon>
        <taxon>Promethearchaeati</taxon>
        <taxon>Candidatus Odinarchaeota</taxon>
        <taxon>Candidatus Odinarchaeia</taxon>
        <taxon>Candidatus Odinarchaeales</taxon>
        <taxon>Candidatus Odinarchaeaceae</taxon>
        <taxon>Candidatus Odinarchaeum</taxon>
    </lineage>
</organism>
<evidence type="ECO:0000259" key="2">
    <source>
        <dbReference type="Pfam" id="PF19289"/>
    </source>
</evidence>
<dbReference type="InterPro" id="IPR045569">
    <property type="entry name" value="Metalloprtase-TldD/E_C"/>
</dbReference>
<dbReference type="AlphaFoldDB" id="A0AAF0IBF4"/>
<dbReference type="InterPro" id="IPR035068">
    <property type="entry name" value="TldD/PmbA_N"/>
</dbReference>
<dbReference type="GO" id="GO:0006508">
    <property type="term" value="P:proteolysis"/>
    <property type="evidence" value="ECO:0007669"/>
    <property type="project" value="InterPro"/>
</dbReference>
<accession>A0AAF0IBF4</accession>
<proteinExistence type="predicted"/>
<evidence type="ECO:0000313" key="3">
    <source>
        <dbReference type="EMBL" id="WEU40344.1"/>
    </source>
</evidence>
<reference evidence="3" key="2">
    <citation type="journal article" date="2022" name="Nat. Microbiol.">
        <title>A closed Candidatus Odinarchaeum chromosome exposes Asgard archaeal viruses.</title>
        <authorList>
            <person name="Tamarit D."/>
            <person name="Caceres E.F."/>
            <person name="Krupovic M."/>
            <person name="Nijland R."/>
            <person name="Eme L."/>
            <person name="Robinson N.P."/>
            <person name="Ettema T.J.G."/>
        </authorList>
    </citation>
    <scope>NUCLEOTIDE SEQUENCE</scope>
    <source>
        <strain evidence="3">LCB_4</strain>
    </source>
</reference>
<dbReference type="InterPro" id="IPR002510">
    <property type="entry name" value="Metalloprtase-TldD/E_N"/>
</dbReference>
<dbReference type="Proteomes" id="UP000186851">
    <property type="component" value="Chromosome"/>
</dbReference>
<dbReference type="EMBL" id="CP091871">
    <property type="protein sequence ID" value="WEU40344.1"/>
    <property type="molecule type" value="Genomic_DNA"/>
</dbReference>
<dbReference type="InterPro" id="IPR036059">
    <property type="entry name" value="TldD/PmbA_sf"/>
</dbReference>
<dbReference type="KEGG" id="oyw:OdinLCB4_007715"/>
<dbReference type="SUPFAM" id="SSF111283">
    <property type="entry name" value="Putative modulator of DNA gyrase, PmbA/TldD"/>
    <property type="match status" value="1"/>
</dbReference>